<evidence type="ECO:0000259" key="2">
    <source>
        <dbReference type="PROSITE" id="PS50835"/>
    </source>
</evidence>
<dbReference type="AlphaFoldDB" id="A0A443Q7R4"/>
<dbReference type="InterPro" id="IPR003599">
    <property type="entry name" value="Ig_sub"/>
</dbReference>
<dbReference type="InterPro" id="IPR007110">
    <property type="entry name" value="Ig-like_dom"/>
</dbReference>
<dbReference type="PANTHER" id="PTHR10075">
    <property type="entry name" value="BASIGIN RELATED"/>
    <property type="match status" value="1"/>
</dbReference>
<dbReference type="SMART" id="SM00409">
    <property type="entry name" value="IG"/>
    <property type="match status" value="1"/>
</dbReference>
<feature type="domain" description="Ig-like" evidence="2">
    <location>
        <begin position="2"/>
        <end position="90"/>
    </location>
</feature>
<dbReference type="Gene3D" id="2.60.40.10">
    <property type="entry name" value="Immunoglobulins"/>
    <property type="match status" value="2"/>
</dbReference>
<dbReference type="GO" id="GO:0007411">
    <property type="term" value="P:axon guidance"/>
    <property type="evidence" value="ECO:0007669"/>
    <property type="project" value="TreeGrafter"/>
</dbReference>
<accession>A0A443Q7R4</accession>
<dbReference type="GO" id="GO:0030424">
    <property type="term" value="C:axon"/>
    <property type="evidence" value="ECO:0007669"/>
    <property type="project" value="TreeGrafter"/>
</dbReference>
<keyword evidence="4" id="KW-1185">Reference proteome</keyword>
<dbReference type="VEuPathDB" id="VectorBase:LDEU014643"/>
<dbReference type="PROSITE" id="PS50835">
    <property type="entry name" value="IG_LIKE"/>
    <property type="match status" value="2"/>
</dbReference>
<organism evidence="3 4">
    <name type="scientific">Leptotrombidium deliense</name>
    <dbReference type="NCBI Taxonomy" id="299467"/>
    <lineage>
        <taxon>Eukaryota</taxon>
        <taxon>Metazoa</taxon>
        <taxon>Ecdysozoa</taxon>
        <taxon>Arthropoda</taxon>
        <taxon>Chelicerata</taxon>
        <taxon>Arachnida</taxon>
        <taxon>Acari</taxon>
        <taxon>Acariformes</taxon>
        <taxon>Trombidiformes</taxon>
        <taxon>Prostigmata</taxon>
        <taxon>Anystina</taxon>
        <taxon>Parasitengona</taxon>
        <taxon>Trombiculoidea</taxon>
        <taxon>Trombiculidae</taxon>
        <taxon>Leptotrombidium</taxon>
    </lineage>
</organism>
<name>A0A443Q7R4_9ACAR</name>
<sequence>APKIIPQTNTQTLEEGSRFKSFCGLIQGSEPLQFEWIKDRNAIVQEKGKVNIETTSQQSIIALEKVTSKDTGNYTCVVTNDIGKDSFTLSLIVKVPLKWRYEPRSITVTLGAEVLLECDAIGYPQPIIKWFRNEPFEQLITDQGVLKIEKITL</sequence>
<feature type="non-terminal residue" evidence="3">
    <location>
        <position position="153"/>
    </location>
</feature>
<reference evidence="3 4" key="1">
    <citation type="journal article" date="2018" name="Gigascience">
        <title>Genomes of trombidid mites reveal novel predicted allergens and laterally-transferred genes associated with secondary metabolism.</title>
        <authorList>
            <person name="Dong X."/>
            <person name="Chaisiri K."/>
            <person name="Xia D."/>
            <person name="Armstrong S.D."/>
            <person name="Fang Y."/>
            <person name="Donnelly M.J."/>
            <person name="Kadowaki T."/>
            <person name="McGarry J.W."/>
            <person name="Darby A.C."/>
            <person name="Makepeace B.L."/>
        </authorList>
    </citation>
    <scope>NUCLEOTIDE SEQUENCE [LARGE SCALE GENOMIC DNA]</scope>
    <source>
        <strain evidence="3">UoL-UT</strain>
    </source>
</reference>
<feature type="non-terminal residue" evidence="3">
    <location>
        <position position="1"/>
    </location>
</feature>
<dbReference type="GO" id="GO:0098632">
    <property type="term" value="F:cell-cell adhesion mediator activity"/>
    <property type="evidence" value="ECO:0007669"/>
    <property type="project" value="TreeGrafter"/>
</dbReference>
<dbReference type="GO" id="GO:0007156">
    <property type="term" value="P:homophilic cell adhesion via plasma membrane adhesion molecules"/>
    <property type="evidence" value="ECO:0007669"/>
    <property type="project" value="TreeGrafter"/>
</dbReference>
<comment type="caution">
    <text evidence="3">The sequence shown here is derived from an EMBL/GenBank/DDBJ whole genome shotgun (WGS) entry which is preliminary data.</text>
</comment>
<feature type="domain" description="Ig-like" evidence="2">
    <location>
        <begin position="96"/>
        <end position="153"/>
    </location>
</feature>
<dbReference type="GO" id="GO:0005886">
    <property type="term" value="C:plasma membrane"/>
    <property type="evidence" value="ECO:0007669"/>
    <property type="project" value="TreeGrafter"/>
</dbReference>
<gene>
    <name evidence="3" type="ORF">B4U80_12662</name>
</gene>
<protein>
    <submittedName>
        <fullName evidence="3">Hemicentin-1-like protein</fullName>
    </submittedName>
</protein>
<dbReference type="FunFam" id="2.60.40.10:FF:000333">
    <property type="entry name" value="Down syndrome cell adhesion molecule"/>
    <property type="match status" value="1"/>
</dbReference>
<dbReference type="InterPro" id="IPR013783">
    <property type="entry name" value="Ig-like_fold"/>
</dbReference>
<dbReference type="STRING" id="299467.A0A443Q7R4"/>
<dbReference type="SUPFAM" id="SSF48726">
    <property type="entry name" value="Immunoglobulin"/>
    <property type="match status" value="2"/>
</dbReference>
<dbReference type="PANTHER" id="PTHR10075:SF101">
    <property type="entry name" value="ZWEI IG DOMAIN PROTEIN ZIG-3"/>
    <property type="match status" value="1"/>
</dbReference>
<evidence type="ECO:0000256" key="1">
    <source>
        <dbReference type="ARBA" id="ARBA00023319"/>
    </source>
</evidence>
<dbReference type="OrthoDB" id="5982258at2759"/>
<keyword evidence="1" id="KW-0393">Immunoglobulin domain</keyword>
<dbReference type="InterPro" id="IPR013098">
    <property type="entry name" value="Ig_I-set"/>
</dbReference>
<dbReference type="InterPro" id="IPR036179">
    <property type="entry name" value="Ig-like_dom_sf"/>
</dbReference>
<evidence type="ECO:0000313" key="3">
    <source>
        <dbReference type="EMBL" id="RWR99028.1"/>
    </source>
</evidence>
<dbReference type="GO" id="GO:0070593">
    <property type="term" value="P:dendrite self-avoidance"/>
    <property type="evidence" value="ECO:0007669"/>
    <property type="project" value="TreeGrafter"/>
</dbReference>
<evidence type="ECO:0000313" key="4">
    <source>
        <dbReference type="Proteomes" id="UP000288716"/>
    </source>
</evidence>
<proteinExistence type="predicted"/>
<dbReference type="Pfam" id="PF07679">
    <property type="entry name" value="I-set"/>
    <property type="match status" value="2"/>
</dbReference>
<dbReference type="Proteomes" id="UP000288716">
    <property type="component" value="Unassembled WGS sequence"/>
</dbReference>
<dbReference type="EMBL" id="NCKV01065854">
    <property type="protein sequence ID" value="RWR99028.1"/>
    <property type="molecule type" value="Genomic_DNA"/>
</dbReference>